<protein>
    <submittedName>
        <fullName evidence="2">Uncharacterized protein</fullName>
    </submittedName>
</protein>
<name>A0A0C2D4F4_9BACT</name>
<dbReference type="Proteomes" id="UP000031599">
    <property type="component" value="Unassembled WGS sequence"/>
</dbReference>
<dbReference type="EMBL" id="JMCC02000015">
    <property type="protein sequence ID" value="KIG18081.1"/>
    <property type="molecule type" value="Genomic_DNA"/>
</dbReference>
<proteinExistence type="predicted"/>
<reference evidence="2 3" key="1">
    <citation type="submission" date="2014-12" db="EMBL/GenBank/DDBJ databases">
        <title>Genome assembly of Enhygromyxa salina DSM 15201.</title>
        <authorList>
            <person name="Sharma G."/>
            <person name="Subramanian S."/>
        </authorList>
    </citation>
    <scope>NUCLEOTIDE SEQUENCE [LARGE SCALE GENOMIC DNA]</scope>
    <source>
        <strain evidence="2 3">DSM 15201</strain>
    </source>
</reference>
<gene>
    <name evidence="2" type="ORF">DB30_01968</name>
</gene>
<accession>A0A0C2D4F4</accession>
<organism evidence="2 3">
    <name type="scientific">Enhygromyxa salina</name>
    <dbReference type="NCBI Taxonomy" id="215803"/>
    <lineage>
        <taxon>Bacteria</taxon>
        <taxon>Pseudomonadati</taxon>
        <taxon>Myxococcota</taxon>
        <taxon>Polyangia</taxon>
        <taxon>Nannocystales</taxon>
        <taxon>Nannocystaceae</taxon>
        <taxon>Enhygromyxa</taxon>
    </lineage>
</organism>
<evidence type="ECO:0000313" key="2">
    <source>
        <dbReference type="EMBL" id="KIG18081.1"/>
    </source>
</evidence>
<sequence>MLLASGCPDPEARFNEFIDGSKDHRMDAGEGEGEGDGDGDGDTGIEGVPDMSGAYLFALETSLGPELPLQFVTTIDMTVNEDGSGAVADLSFQPLSLDQGEVLTPREFVGDPLVFPGVEFDMDGNYELDMGIVMVDGAANPITGSDITASLVVLGRIVHADALCGELTGMLMSPLESDLAGSTFAALRLADDGSDPSTLPLMFPYRCNMVPDMEEPEFSGTFLWALETSLGPDLPLQFATTVTYTASADGLSDTADFSFQPLSLDQGEILSPREFIGDPLEFPGVPVDADGKYMIDMGVVSVEGGANPITGSDITASLVIDGEIRNFNSMCGTLSGMLMSPLESDLAGSTFAAKRLADDGSDPGTLPTEFPYKCSQL</sequence>
<dbReference type="AlphaFoldDB" id="A0A0C2D4F4"/>
<comment type="caution">
    <text evidence="2">The sequence shown here is derived from an EMBL/GenBank/DDBJ whole genome shotgun (WGS) entry which is preliminary data.</text>
</comment>
<evidence type="ECO:0000256" key="1">
    <source>
        <dbReference type="SAM" id="MobiDB-lite"/>
    </source>
</evidence>
<evidence type="ECO:0000313" key="3">
    <source>
        <dbReference type="Proteomes" id="UP000031599"/>
    </source>
</evidence>
<feature type="compositionally biased region" description="Basic and acidic residues" evidence="1">
    <location>
        <begin position="10"/>
        <end position="28"/>
    </location>
</feature>
<feature type="region of interest" description="Disordered" evidence="1">
    <location>
        <begin position="1"/>
        <end position="46"/>
    </location>
</feature>
<feature type="compositionally biased region" description="Acidic residues" evidence="1">
    <location>
        <begin position="29"/>
        <end position="43"/>
    </location>
</feature>